<sequence>MLKIHAGQFKQLLTGQSIFKNGTIPTIEDKFIREIQLKGKFFYAIQNSPELSSTQANLINELFIQIEINNSAYAFVSKKSYLDFFTNHIGNYNFVRFDIKNFFHSIDVIKLEKMLSAYFENDYIDNEKQQPTIKSLMNLITYKVPLSSKNIAKRGNTILPIGFTTSPIISNIYMRDFDIKIQEHCIRHNINYSRYADDMLFSSDKSSEYIFSDSFMKEVSILLGLKGLQLNAKKTVKRKHTISLNGYTISNNHISQILEKPAFEFRLSNKKLCILKKFIHLSKKDGVTSRLIMEKLFSFNIKRQKFRYRPKKEFIESYCNTLLTNKITGYRSYLISIIKHALKYNISSDCSLENYNKILKELELYLDKNPVPDHSKSDKI</sequence>
<dbReference type="PROSITE" id="PS50878">
    <property type="entry name" value="RT_POL"/>
    <property type="match status" value="1"/>
</dbReference>
<dbReference type="PANTHER" id="PTHR34047:SF7">
    <property type="entry name" value="RNA-DIRECTED DNA POLYMERASE"/>
    <property type="match status" value="1"/>
</dbReference>
<dbReference type="PANTHER" id="PTHR34047">
    <property type="entry name" value="NUCLEAR INTRON MATURASE 1, MITOCHONDRIAL-RELATED"/>
    <property type="match status" value="1"/>
</dbReference>
<protein>
    <recommendedName>
        <fullName evidence="1">RNA-directed DNA polymerase</fullName>
        <ecNumber evidence="1">2.7.7.49</ecNumber>
    </recommendedName>
</protein>
<evidence type="ECO:0000256" key="5">
    <source>
        <dbReference type="ARBA" id="ARBA00022842"/>
    </source>
</evidence>
<feature type="domain" description="Reverse transcriptase" evidence="10">
    <location>
        <begin position="1"/>
        <end position="249"/>
    </location>
</feature>
<dbReference type="InterPro" id="IPR000123">
    <property type="entry name" value="Reverse_transcriptase_msDNA"/>
</dbReference>
<dbReference type="GO" id="GO:0051607">
    <property type="term" value="P:defense response to virus"/>
    <property type="evidence" value="ECO:0007669"/>
    <property type="project" value="UniProtKB-KW"/>
</dbReference>
<evidence type="ECO:0000313" key="11">
    <source>
        <dbReference type="EMBL" id="MBL5934401.1"/>
    </source>
</evidence>
<keyword evidence="7" id="KW-0051">Antiviral defense</keyword>
<dbReference type="Pfam" id="PF00078">
    <property type="entry name" value="RVT_1"/>
    <property type="match status" value="1"/>
</dbReference>
<dbReference type="GO" id="GO:0046872">
    <property type="term" value="F:metal ion binding"/>
    <property type="evidence" value="ECO:0007669"/>
    <property type="project" value="UniProtKB-KW"/>
</dbReference>
<name>A0AAP2AER3_LELAM</name>
<accession>A0AAP2AER3</accession>
<evidence type="ECO:0000256" key="2">
    <source>
        <dbReference type="ARBA" id="ARBA00022679"/>
    </source>
</evidence>
<dbReference type="InterPro" id="IPR051083">
    <property type="entry name" value="GrpII_Intron_Splice-Mob/Def"/>
</dbReference>
<evidence type="ECO:0000256" key="7">
    <source>
        <dbReference type="ARBA" id="ARBA00023118"/>
    </source>
</evidence>
<keyword evidence="2" id="KW-0808">Transferase</keyword>
<reference evidence="11" key="1">
    <citation type="submission" date="2020-12" db="EMBL/GenBank/DDBJ databases">
        <title>Draft genome sequence of Enterobacter spp., Lelliottia spp. and Serratia spp. isolated from drinking water reservoirs and lakes.</title>
        <authorList>
            <person name="Reitter C."/>
            <person name="Neuhaus K."/>
            <person name="Huegler M."/>
        </authorList>
    </citation>
    <scope>NUCLEOTIDE SEQUENCE</scope>
    <source>
        <strain evidence="11">TZW15</strain>
    </source>
</reference>
<dbReference type="EC" id="2.7.7.49" evidence="1"/>
<comment type="caution">
    <text evidence="11">The sequence shown here is derived from an EMBL/GenBank/DDBJ whole genome shotgun (WGS) entry which is preliminary data.</text>
</comment>
<proteinExistence type="inferred from homology"/>
<evidence type="ECO:0000313" key="12">
    <source>
        <dbReference type="Proteomes" id="UP000653275"/>
    </source>
</evidence>
<gene>
    <name evidence="11" type="ORF">I7V27_07975</name>
</gene>
<evidence type="ECO:0000256" key="9">
    <source>
        <dbReference type="ARBA" id="ARBA00048173"/>
    </source>
</evidence>
<keyword evidence="6 11" id="KW-0695">RNA-directed DNA polymerase</keyword>
<dbReference type="AlphaFoldDB" id="A0AAP2AER3"/>
<comment type="catalytic activity">
    <reaction evidence="9">
        <text>DNA(n) + a 2'-deoxyribonucleoside 5'-triphosphate = DNA(n+1) + diphosphate</text>
        <dbReference type="Rhea" id="RHEA:22508"/>
        <dbReference type="Rhea" id="RHEA-COMP:17339"/>
        <dbReference type="Rhea" id="RHEA-COMP:17340"/>
        <dbReference type="ChEBI" id="CHEBI:33019"/>
        <dbReference type="ChEBI" id="CHEBI:61560"/>
        <dbReference type="ChEBI" id="CHEBI:173112"/>
        <dbReference type="EC" id="2.7.7.49"/>
    </reaction>
</comment>
<dbReference type="SUPFAM" id="SSF56672">
    <property type="entry name" value="DNA/RNA polymerases"/>
    <property type="match status" value="1"/>
</dbReference>
<keyword evidence="3" id="KW-0548">Nucleotidyltransferase</keyword>
<dbReference type="PRINTS" id="PR00866">
    <property type="entry name" value="RNADNAPOLMS"/>
</dbReference>
<evidence type="ECO:0000256" key="3">
    <source>
        <dbReference type="ARBA" id="ARBA00022695"/>
    </source>
</evidence>
<keyword evidence="4" id="KW-0479">Metal-binding</keyword>
<dbReference type="RefSeq" id="WP_131489631.1">
    <property type="nucleotide sequence ID" value="NZ_JAENMR010000003.1"/>
</dbReference>
<evidence type="ECO:0000256" key="4">
    <source>
        <dbReference type="ARBA" id="ARBA00022723"/>
    </source>
</evidence>
<dbReference type="EMBL" id="JAENMS010000003">
    <property type="protein sequence ID" value="MBL5934401.1"/>
    <property type="molecule type" value="Genomic_DNA"/>
</dbReference>
<keyword evidence="5" id="KW-0460">Magnesium</keyword>
<dbReference type="Proteomes" id="UP000653275">
    <property type="component" value="Unassembled WGS sequence"/>
</dbReference>
<evidence type="ECO:0000256" key="6">
    <source>
        <dbReference type="ARBA" id="ARBA00022918"/>
    </source>
</evidence>
<dbReference type="InterPro" id="IPR000477">
    <property type="entry name" value="RT_dom"/>
</dbReference>
<organism evidence="11 12">
    <name type="scientific">Lelliottia amnigena</name>
    <name type="common">Enterobacter amnigenus</name>
    <dbReference type="NCBI Taxonomy" id="61646"/>
    <lineage>
        <taxon>Bacteria</taxon>
        <taxon>Pseudomonadati</taxon>
        <taxon>Pseudomonadota</taxon>
        <taxon>Gammaproteobacteria</taxon>
        <taxon>Enterobacterales</taxon>
        <taxon>Enterobacteriaceae</taxon>
        <taxon>Lelliottia</taxon>
    </lineage>
</organism>
<dbReference type="CDD" id="cd03487">
    <property type="entry name" value="RT_Bac_retron_II"/>
    <property type="match status" value="1"/>
</dbReference>
<evidence type="ECO:0000256" key="8">
    <source>
        <dbReference type="ARBA" id="ARBA00034120"/>
    </source>
</evidence>
<dbReference type="GO" id="GO:0003964">
    <property type="term" value="F:RNA-directed DNA polymerase activity"/>
    <property type="evidence" value="ECO:0007669"/>
    <property type="project" value="UniProtKB-KW"/>
</dbReference>
<evidence type="ECO:0000256" key="1">
    <source>
        <dbReference type="ARBA" id="ARBA00012493"/>
    </source>
</evidence>
<dbReference type="GO" id="GO:0003723">
    <property type="term" value="F:RNA binding"/>
    <property type="evidence" value="ECO:0007669"/>
    <property type="project" value="InterPro"/>
</dbReference>
<evidence type="ECO:0000259" key="10">
    <source>
        <dbReference type="PROSITE" id="PS50878"/>
    </source>
</evidence>
<comment type="similarity">
    <text evidence="8">Belongs to the bacterial reverse transcriptase family.</text>
</comment>
<dbReference type="InterPro" id="IPR043502">
    <property type="entry name" value="DNA/RNA_pol_sf"/>
</dbReference>